<evidence type="ECO:0000313" key="3">
    <source>
        <dbReference type="Proteomes" id="UP001480595"/>
    </source>
</evidence>
<dbReference type="EMBL" id="JAQQWL010000002">
    <property type="protein sequence ID" value="KAK8086239.1"/>
    <property type="molecule type" value="Genomic_DNA"/>
</dbReference>
<feature type="compositionally biased region" description="Basic and acidic residues" evidence="1">
    <location>
        <begin position="77"/>
        <end position="87"/>
    </location>
</feature>
<dbReference type="GeneID" id="92085685"/>
<organism evidence="2 3">
    <name type="scientific">Apiospora phragmitis</name>
    <dbReference type="NCBI Taxonomy" id="2905665"/>
    <lineage>
        <taxon>Eukaryota</taxon>
        <taxon>Fungi</taxon>
        <taxon>Dikarya</taxon>
        <taxon>Ascomycota</taxon>
        <taxon>Pezizomycotina</taxon>
        <taxon>Sordariomycetes</taxon>
        <taxon>Xylariomycetidae</taxon>
        <taxon>Amphisphaeriales</taxon>
        <taxon>Apiosporaceae</taxon>
        <taxon>Apiospora</taxon>
    </lineage>
</organism>
<sequence>MVILETDDLDIFVHGVETRRILQLPSDEGDDDEEGANEAGSSSEDTVEMTGKTALDLAACEKGSRSCEALAVSWRISENDHQKESDPAQKLPYGADERMLNPSSMGDS</sequence>
<name>A0ABR1WSW8_9PEZI</name>
<accession>A0ABR1WSW8</accession>
<dbReference type="RefSeq" id="XP_066720763.1">
    <property type="nucleotide sequence ID" value="XM_066852622.1"/>
</dbReference>
<feature type="region of interest" description="Disordered" evidence="1">
    <location>
        <begin position="77"/>
        <end position="108"/>
    </location>
</feature>
<gene>
    <name evidence="2" type="ORF">PG994_001213</name>
</gene>
<dbReference type="Proteomes" id="UP001480595">
    <property type="component" value="Unassembled WGS sequence"/>
</dbReference>
<feature type="region of interest" description="Disordered" evidence="1">
    <location>
        <begin position="23"/>
        <end position="49"/>
    </location>
</feature>
<proteinExistence type="predicted"/>
<evidence type="ECO:0000313" key="2">
    <source>
        <dbReference type="EMBL" id="KAK8086239.1"/>
    </source>
</evidence>
<feature type="compositionally biased region" description="Acidic residues" evidence="1">
    <location>
        <begin position="27"/>
        <end position="36"/>
    </location>
</feature>
<keyword evidence="3" id="KW-1185">Reference proteome</keyword>
<reference evidence="2 3" key="1">
    <citation type="submission" date="2023-01" db="EMBL/GenBank/DDBJ databases">
        <title>Analysis of 21 Apiospora genomes using comparative genomics revels a genus with tremendous synthesis potential of carbohydrate active enzymes and secondary metabolites.</title>
        <authorList>
            <person name="Sorensen T."/>
        </authorList>
    </citation>
    <scope>NUCLEOTIDE SEQUENCE [LARGE SCALE GENOMIC DNA]</scope>
    <source>
        <strain evidence="2 3">CBS 135458</strain>
    </source>
</reference>
<protein>
    <submittedName>
        <fullName evidence="2">Uncharacterized protein</fullName>
    </submittedName>
</protein>
<evidence type="ECO:0000256" key="1">
    <source>
        <dbReference type="SAM" id="MobiDB-lite"/>
    </source>
</evidence>
<comment type="caution">
    <text evidence="2">The sequence shown here is derived from an EMBL/GenBank/DDBJ whole genome shotgun (WGS) entry which is preliminary data.</text>
</comment>